<sequence>MSLPVSGDLLSLEFRRFRWPALLHFAVTEHAPATFIPIPELVAHMPALRDLAVLFTADLTRMICSRRSHWADGSLPIARYNFRDPWELHLLAMRDLQHSSKPLDYDNSPTAVLNSLLTSTGPAPTEDRQPTRPTCSCASPQVCALSLTDGSATAPQHLTCGKRVIAAFCSILRSRNCRATSLKGVP</sequence>
<keyword evidence="2" id="KW-1185">Reference proteome</keyword>
<reference evidence="1" key="1">
    <citation type="submission" date="2023-03" db="EMBL/GenBank/DDBJ databases">
        <title>Massive genome expansion in bonnet fungi (Mycena s.s.) driven by repeated elements and novel gene families across ecological guilds.</title>
        <authorList>
            <consortium name="Lawrence Berkeley National Laboratory"/>
            <person name="Harder C.B."/>
            <person name="Miyauchi S."/>
            <person name="Viragh M."/>
            <person name="Kuo A."/>
            <person name="Thoen E."/>
            <person name="Andreopoulos B."/>
            <person name="Lu D."/>
            <person name="Skrede I."/>
            <person name="Drula E."/>
            <person name="Henrissat B."/>
            <person name="Morin E."/>
            <person name="Kohler A."/>
            <person name="Barry K."/>
            <person name="LaButti K."/>
            <person name="Morin E."/>
            <person name="Salamov A."/>
            <person name="Lipzen A."/>
            <person name="Mereny Z."/>
            <person name="Hegedus B."/>
            <person name="Baldrian P."/>
            <person name="Stursova M."/>
            <person name="Weitz H."/>
            <person name="Taylor A."/>
            <person name="Grigoriev I.V."/>
            <person name="Nagy L.G."/>
            <person name="Martin F."/>
            <person name="Kauserud H."/>
        </authorList>
    </citation>
    <scope>NUCLEOTIDE SEQUENCE</scope>
    <source>
        <strain evidence="1">9144</strain>
    </source>
</reference>
<dbReference type="Proteomes" id="UP001219525">
    <property type="component" value="Unassembled WGS sequence"/>
</dbReference>
<proteinExistence type="predicted"/>
<name>A0AAD6UW86_9AGAR</name>
<protein>
    <submittedName>
        <fullName evidence="1">Uncharacterized protein</fullName>
    </submittedName>
</protein>
<gene>
    <name evidence="1" type="ORF">GGX14DRAFT_597170</name>
</gene>
<evidence type="ECO:0000313" key="2">
    <source>
        <dbReference type="Proteomes" id="UP001219525"/>
    </source>
</evidence>
<dbReference type="EMBL" id="JARJCW010000129">
    <property type="protein sequence ID" value="KAJ7191714.1"/>
    <property type="molecule type" value="Genomic_DNA"/>
</dbReference>
<organism evidence="1 2">
    <name type="scientific">Mycena pura</name>
    <dbReference type="NCBI Taxonomy" id="153505"/>
    <lineage>
        <taxon>Eukaryota</taxon>
        <taxon>Fungi</taxon>
        <taxon>Dikarya</taxon>
        <taxon>Basidiomycota</taxon>
        <taxon>Agaricomycotina</taxon>
        <taxon>Agaricomycetes</taxon>
        <taxon>Agaricomycetidae</taxon>
        <taxon>Agaricales</taxon>
        <taxon>Marasmiineae</taxon>
        <taxon>Mycenaceae</taxon>
        <taxon>Mycena</taxon>
    </lineage>
</organism>
<comment type="caution">
    <text evidence="1">The sequence shown here is derived from an EMBL/GenBank/DDBJ whole genome shotgun (WGS) entry which is preliminary data.</text>
</comment>
<evidence type="ECO:0000313" key="1">
    <source>
        <dbReference type="EMBL" id="KAJ7191714.1"/>
    </source>
</evidence>
<accession>A0AAD6UW86</accession>
<dbReference type="AlphaFoldDB" id="A0AAD6UW86"/>